<evidence type="ECO:0008006" key="4">
    <source>
        <dbReference type="Google" id="ProtNLM"/>
    </source>
</evidence>
<evidence type="ECO:0000313" key="2">
    <source>
        <dbReference type="EMBL" id="KWR55697.1"/>
    </source>
</evidence>
<proteinExistence type="predicted"/>
<feature type="transmembrane region" description="Helical" evidence="1">
    <location>
        <begin position="111"/>
        <end position="130"/>
    </location>
</feature>
<name>A0A108T980_BACSE</name>
<evidence type="ECO:0000256" key="1">
    <source>
        <dbReference type="SAM" id="Phobius"/>
    </source>
</evidence>
<reference evidence="2 3" key="1">
    <citation type="journal article" date="2016" name="BMC Genomics">
        <title>Type VI secretion systems of human gut Bacteroidales segregate into three genetic architectures, two of which are contained on mobile genetic elements.</title>
        <authorList>
            <person name="Coyne M.J."/>
            <person name="Roelofs K.G."/>
            <person name="Comstock L.E."/>
        </authorList>
    </citation>
    <scope>NUCLEOTIDE SEQUENCE [LARGE SCALE GENOMIC DNA]</scope>
    <source>
        <strain evidence="2 3">CL09T03C01</strain>
    </source>
</reference>
<comment type="caution">
    <text evidence="2">The sequence shown here is derived from an EMBL/GenBank/DDBJ whole genome shotgun (WGS) entry which is preliminary data.</text>
</comment>
<keyword evidence="1" id="KW-0812">Transmembrane</keyword>
<dbReference type="AlphaFoldDB" id="A0A108T980"/>
<protein>
    <recommendedName>
        <fullName evidence="4">SoxR reducing system RseC family protein</fullName>
    </recommendedName>
</protein>
<dbReference type="STRING" id="46506.AA415_01480"/>
<dbReference type="RefSeq" id="WP_060385708.1">
    <property type="nucleotide sequence ID" value="NZ_LRGC01000005.1"/>
</dbReference>
<organism evidence="2 3">
    <name type="scientific">Bacteroides stercoris</name>
    <dbReference type="NCBI Taxonomy" id="46506"/>
    <lineage>
        <taxon>Bacteria</taxon>
        <taxon>Pseudomonadati</taxon>
        <taxon>Bacteroidota</taxon>
        <taxon>Bacteroidia</taxon>
        <taxon>Bacteroidales</taxon>
        <taxon>Bacteroidaceae</taxon>
        <taxon>Bacteroides</taxon>
    </lineage>
</organism>
<dbReference type="Proteomes" id="UP000056419">
    <property type="component" value="Unassembled WGS sequence"/>
</dbReference>
<keyword evidence="1" id="KW-0472">Membrane</keyword>
<dbReference type="PATRIC" id="fig|46506.5.peg.1576"/>
<accession>A0A108T980</accession>
<sequence length="255" mass="30474">MKISTKEQQRAEFLLQSQRIQLHQIESFSFMERYPRQAHKDIPAGKAKYGPGIFVFHLKEKQDKVIYMPPFRHPSSLVRFLVSQGVPFANYVPRGRSMETLPEETYRRPSLYMFWFFILFLMFLILGYYSVGIDTWWGFIPAILSFGLSLFFICMLMTRFCYLTLDNENLTVHSAGRTIRYPYADLRKVNFDFAREQTFTHVMELLDKDYRYRLFYIGRVSRKKLNEIAERLQQTGVDATCSLNDNKRFYHDNRH</sequence>
<keyword evidence="3" id="KW-1185">Reference proteome</keyword>
<gene>
    <name evidence="2" type="ORF">AA415_01480</name>
</gene>
<dbReference type="EMBL" id="LRGC01000005">
    <property type="protein sequence ID" value="KWR55697.1"/>
    <property type="molecule type" value="Genomic_DNA"/>
</dbReference>
<evidence type="ECO:0000313" key="3">
    <source>
        <dbReference type="Proteomes" id="UP000056419"/>
    </source>
</evidence>
<feature type="transmembrane region" description="Helical" evidence="1">
    <location>
        <begin position="136"/>
        <end position="157"/>
    </location>
</feature>
<keyword evidence="1" id="KW-1133">Transmembrane helix</keyword>